<accession>A0A7W6BW23</accession>
<gene>
    <name evidence="2" type="ORF">GGR39_000635</name>
</gene>
<reference evidence="2 3" key="1">
    <citation type="submission" date="2020-08" db="EMBL/GenBank/DDBJ databases">
        <title>Genomic Encyclopedia of Type Strains, Phase IV (KMG-IV): sequencing the most valuable type-strain genomes for metagenomic binning, comparative biology and taxonomic classification.</title>
        <authorList>
            <person name="Goeker M."/>
        </authorList>
    </citation>
    <scope>NUCLEOTIDE SEQUENCE [LARGE SCALE GENOMIC DNA]</scope>
    <source>
        <strain evidence="2 3">DSM 27568</strain>
    </source>
</reference>
<dbReference type="SUPFAM" id="SSF101756">
    <property type="entry name" value="Hypothetical protein YgiW"/>
    <property type="match status" value="1"/>
</dbReference>
<evidence type="ECO:0000313" key="2">
    <source>
        <dbReference type="EMBL" id="MBB3939006.1"/>
    </source>
</evidence>
<sequence length="247" mass="23932">MRLPKLSTRTRLASGAAILLALGFAGGAGAVSMTRPAVEMAPMIRTDIAKLPAKQGIVTVKGKIAGVYGDRVLLQDASGRAMVDAGRDAARNLTTGSDLMVQGRYDEGQLRASYLVDPQGRVMEVGPGPRGPHGPGGPGPDGRGPDGRGPGPDGRGPGPDGRGPGFAPPPPPPPPPGGAACGQTPPPPPPPGMGAAPGAPGAPAPGMGDVPPPPPGMGAAPGAPGAPAPGMGDVPPPPPPAGAVPPQ</sequence>
<dbReference type="EMBL" id="JACIDY010000001">
    <property type="protein sequence ID" value="MBB3939006.1"/>
    <property type="molecule type" value="Genomic_DNA"/>
</dbReference>
<feature type="compositionally biased region" description="Pro residues" evidence="1">
    <location>
        <begin position="166"/>
        <end position="177"/>
    </location>
</feature>
<dbReference type="Proteomes" id="UP000561459">
    <property type="component" value="Unassembled WGS sequence"/>
</dbReference>
<feature type="region of interest" description="Disordered" evidence="1">
    <location>
        <begin position="121"/>
        <end position="247"/>
    </location>
</feature>
<protein>
    <submittedName>
        <fullName evidence="2">Uncharacterized protein</fullName>
    </submittedName>
</protein>
<proteinExistence type="predicted"/>
<name>A0A7W6BW23_9SPHN</name>
<feature type="compositionally biased region" description="Low complexity" evidence="1">
    <location>
        <begin position="217"/>
        <end position="233"/>
    </location>
</feature>
<dbReference type="InterPro" id="IPR036700">
    <property type="entry name" value="BOBF_sf"/>
</dbReference>
<feature type="compositionally biased region" description="Low complexity" evidence="1">
    <location>
        <begin position="193"/>
        <end position="209"/>
    </location>
</feature>
<evidence type="ECO:0000256" key="1">
    <source>
        <dbReference type="SAM" id="MobiDB-lite"/>
    </source>
</evidence>
<feature type="compositionally biased region" description="Pro residues" evidence="1">
    <location>
        <begin position="234"/>
        <end position="247"/>
    </location>
</feature>
<feature type="compositionally biased region" description="Gly residues" evidence="1">
    <location>
        <begin position="139"/>
        <end position="164"/>
    </location>
</feature>
<comment type="caution">
    <text evidence="2">The sequence shown here is derived from an EMBL/GenBank/DDBJ whole genome shotgun (WGS) entry which is preliminary data.</text>
</comment>
<evidence type="ECO:0000313" key="3">
    <source>
        <dbReference type="Proteomes" id="UP000561459"/>
    </source>
</evidence>
<keyword evidence="3" id="KW-1185">Reference proteome</keyword>
<organism evidence="2 3">
    <name type="scientific">Novosphingobium fluoreni</name>
    <dbReference type="NCBI Taxonomy" id="1391222"/>
    <lineage>
        <taxon>Bacteria</taxon>
        <taxon>Pseudomonadati</taxon>
        <taxon>Pseudomonadota</taxon>
        <taxon>Alphaproteobacteria</taxon>
        <taxon>Sphingomonadales</taxon>
        <taxon>Sphingomonadaceae</taxon>
        <taxon>Novosphingobium</taxon>
    </lineage>
</organism>
<dbReference type="RefSeq" id="WP_183615811.1">
    <property type="nucleotide sequence ID" value="NZ_JACIDY010000001.1"/>
</dbReference>
<dbReference type="AlphaFoldDB" id="A0A7W6BW23"/>
<feature type="compositionally biased region" description="Pro residues" evidence="1">
    <location>
        <begin position="129"/>
        <end position="138"/>
    </location>
</feature>